<reference evidence="5" key="1">
    <citation type="submission" date="2021-02" db="EMBL/GenBank/DDBJ databases">
        <authorList>
            <person name="Dougan E. K."/>
            <person name="Rhodes N."/>
            <person name="Thang M."/>
            <person name="Chan C."/>
        </authorList>
    </citation>
    <scope>NUCLEOTIDE SEQUENCE</scope>
</reference>
<dbReference type="PANTHER" id="PTHR10698">
    <property type="entry name" value="V-TYPE PROTON ATPASE SUBUNIT H"/>
    <property type="match status" value="1"/>
</dbReference>
<name>A0A813L105_POLGL</name>
<evidence type="ECO:0000256" key="2">
    <source>
        <dbReference type="SAM" id="Coils"/>
    </source>
</evidence>
<evidence type="ECO:0000259" key="4">
    <source>
        <dbReference type="Pfam" id="PF11698"/>
    </source>
</evidence>
<keyword evidence="1" id="KW-0813">Transport</keyword>
<dbReference type="Proteomes" id="UP000626109">
    <property type="component" value="Unassembled WGS sequence"/>
</dbReference>
<feature type="domain" description="ATPase V1 complex subunit H C-terminal" evidence="4">
    <location>
        <begin position="3"/>
        <end position="122"/>
    </location>
</feature>
<feature type="region of interest" description="Disordered" evidence="3">
    <location>
        <begin position="216"/>
        <end position="244"/>
    </location>
</feature>
<dbReference type="Pfam" id="PF11698">
    <property type="entry name" value="V-ATPase_H_C"/>
    <property type="match status" value="1"/>
</dbReference>
<feature type="non-terminal residue" evidence="5">
    <location>
        <position position="1"/>
    </location>
</feature>
<keyword evidence="2" id="KW-0175">Coiled coil</keyword>
<dbReference type="PANTHER" id="PTHR10698:SF0">
    <property type="entry name" value="V-TYPE PROTON ATPASE SUBUNIT H"/>
    <property type="match status" value="1"/>
</dbReference>
<feature type="region of interest" description="Disordered" evidence="3">
    <location>
        <begin position="262"/>
        <end position="281"/>
    </location>
</feature>
<dbReference type="AlphaFoldDB" id="A0A813L105"/>
<comment type="caution">
    <text evidence="5">The sequence shown here is derived from an EMBL/GenBank/DDBJ whole genome shotgun (WGS) entry which is preliminary data.</text>
</comment>
<dbReference type="EMBL" id="CAJNNW010033183">
    <property type="protein sequence ID" value="CAE8717589.1"/>
    <property type="molecule type" value="Genomic_DNA"/>
</dbReference>
<dbReference type="InterPro" id="IPR004908">
    <property type="entry name" value="ATPase_V1-cplx_hsu"/>
</dbReference>
<dbReference type="GO" id="GO:0000221">
    <property type="term" value="C:vacuolar proton-transporting V-type ATPase, V1 domain"/>
    <property type="evidence" value="ECO:0007669"/>
    <property type="project" value="InterPro"/>
</dbReference>
<dbReference type="GO" id="GO:0046961">
    <property type="term" value="F:proton-transporting ATPase activity, rotational mechanism"/>
    <property type="evidence" value="ECO:0007669"/>
    <property type="project" value="InterPro"/>
</dbReference>
<feature type="coiled-coil region" evidence="2">
    <location>
        <begin position="147"/>
        <end position="198"/>
    </location>
</feature>
<dbReference type="InterPro" id="IPR011987">
    <property type="entry name" value="ATPase_V1-cplx_hsu_C"/>
</dbReference>
<protein>
    <recommendedName>
        <fullName evidence="4">ATPase V1 complex subunit H C-terminal domain-containing protein</fullName>
    </recommendedName>
</protein>
<accession>A0A813L105</accession>
<evidence type="ECO:0000256" key="1">
    <source>
        <dbReference type="ARBA" id="ARBA00022448"/>
    </source>
</evidence>
<sequence length="311" mass="34745">VNEMSNFARYERELQTGHLKWGFIHSSKFWAENALMFEANDFRALKLLAGLLLSPSTDSTTLAVACHDLGEFVTLHPFGKKKVAQLQVKERVMELMGSTEADKREVRREALLCCQKLMLNKWQDMGKCGKGVEEQLQYEANCLEAEVGSFSLDLERSEAEVKRLEAETSDLRAAVGCCEEALASMEQFEEENKDLLVELHKFTDCSRSAAVPCRLGAPPGGEERAQRPSRSRSPGLIPGRPRARRVAAESLDSRLLVKAPGAEEHIAGTPRPRLHSCSSGMSPRSDFNLQESFHRSRWVLAVDAPQLLRGF</sequence>
<dbReference type="Gene3D" id="1.25.40.150">
    <property type="entry name" value="V-type ATPase, subunit H, C-terminal domain"/>
    <property type="match status" value="1"/>
</dbReference>
<organism evidence="5 6">
    <name type="scientific">Polarella glacialis</name>
    <name type="common">Dinoflagellate</name>
    <dbReference type="NCBI Taxonomy" id="89957"/>
    <lineage>
        <taxon>Eukaryota</taxon>
        <taxon>Sar</taxon>
        <taxon>Alveolata</taxon>
        <taxon>Dinophyceae</taxon>
        <taxon>Suessiales</taxon>
        <taxon>Suessiaceae</taxon>
        <taxon>Polarella</taxon>
    </lineage>
</organism>
<proteinExistence type="predicted"/>
<evidence type="ECO:0000256" key="3">
    <source>
        <dbReference type="SAM" id="MobiDB-lite"/>
    </source>
</evidence>
<dbReference type="InterPro" id="IPR038497">
    <property type="entry name" value="ATPase_V1-cplx_hsu_C_sf"/>
</dbReference>
<dbReference type="SUPFAM" id="SSF48371">
    <property type="entry name" value="ARM repeat"/>
    <property type="match status" value="1"/>
</dbReference>
<evidence type="ECO:0000313" key="5">
    <source>
        <dbReference type="EMBL" id="CAE8717589.1"/>
    </source>
</evidence>
<gene>
    <name evidence="5" type="ORF">PGLA2088_LOCUS39607</name>
</gene>
<dbReference type="InterPro" id="IPR016024">
    <property type="entry name" value="ARM-type_fold"/>
</dbReference>
<evidence type="ECO:0000313" key="6">
    <source>
        <dbReference type="Proteomes" id="UP000626109"/>
    </source>
</evidence>